<comment type="catalytic activity">
    <reaction evidence="3">
        <text>O-phospho-D-serine + H2O = D-serine + phosphate</text>
        <dbReference type="Rhea" id="RHEA:24873"/>
        <dbReference type="ChEBI" id="CHEBI:15377"/>
        <dbReference type="ChEBI" id="CHEBI:35247"/>
        <dbReference type="ChEBI" id="CHEBI:43474"/>
        <dbReference type="ChEBI" id="CHEBI:58680"/>
        <dbReference type="EC" id="3.1.3.3"/>
    </reaction>
</comment>
<dbReference type="Gene3D" id="3.40.50.1000">
    <property type="entry name" value="HAD superfamily/HAD-like"/>
    <property type="match status" value="1"/>
</dbReference>
<evidence type="ECO:0000256" key="3">
    <source>
        <dbReference type="HAMAP-Rule" id="MF_02240"/>
    </source>
</evidence>
<comment type="caution">
    <text evidence="4">The sequence shown here is derived from an EMBL/GenBank/DDBJ whole genome shotgun (WGS) entry which is preliminary data.</text>
</comment>
<comment type="catalytic activity">
    <reaction evidence="3">
        <text>O-phospho-L-serine + H2O = L-serine + phosphate</text>
        <dbReference type="Rhea" id="RHEA:21208"/>
        <dbReference type="ChEBI" id="CHEBI:15377"/>
        <dbReference type="ChEBI" id="CHEBI:33384"/>
        <dbReference type="ChEBI" id="CHEBI:43474"/>
        <dbReference type="ChEBI" id="CHEBI:57524"/>
        <dbReference type="EC" id="3.1.3.3"/>
    </reaction>
</comment>
<dbReference type="EMBL" id="JBHSEF010000024">
    <property type="protein sequence ID" value="MFC4355715.1"/>
    <property type="molecule type" value="Genomic_DNA"/>
</dbReference>
<organism evidence="4 5">
    <name type="scientific">Chryseomicrobium palamuruense</name>
    <dbReference type="NCBI Taxonomy" id="682973"/>
    <lineage>
        <taxon>Bacteria</taxon>
        <taxon>Bacillati</taxon>
        <taxon>Bacillota</taxon>
        <taxon>Bacilli</taxon>
        <taxon>Bacillales</taxon>
        <taxon>Caryophanaceae</taxon>
        <taxon>Chryseomicrobium</taxon>
    </lineage>
</organism>
<keyword evidence="5" id="KW-1185">Reference proteome</keyword>
<keyword evidence="3" id="KW-0718">Serine biosynthesis</keyword>
<gene>
    <name evidence="4" type="ORF">ACFO0S_11690</name>
</gene>
<comment type="function">
    <text evidence="3">Catalyzes the last step of the phosphorylated serine biosynthetic pathway, i.e. dephosphorylation of O-phospho-L-serine to form L-serine.</text>
</comment>
<keyword evidence="2 3" id="KW-0460">Magnesium</keyword>
<protein>
    <recommendedName>
        <fullName evidence="3">Phosphoserine phosphatase</fullName>
        <shortName evidence="3">PSP</shortName>
        <ecNumber evidence="3">3.1.3.3</ecNumber>
    </recommendedName>
</protein>
<evidence type="ECO:0000256" key="2">
    <source>
        <dbReference type="ARBA" id="ARBA00022842"/>
    </source>
</evidence>
<reference evidence="5" key="1">
    <citation type="journal article" date="2019" name="Int. J. Syst. Evol. Microbiol.">
        <title>The Global Catalogue of Microorganisms (GCM) 10K type strain sequencing project: providing services to taxonomists for standard genome sequencing and annotation.</title>
        <authorList>
            <consortium name="The Broad Institute Genomics Platform"/>
            <consortium name="The Broad Institute Genome Sequencing Center for Infectious Disease"/>
            <person name="Wu L."/>
            <person name="Ma J."/>
        </authorList>
    </citation>
    <scope>NUCLEOTIDE SEQUENCE [LARGE SCALE GENOMIC DNA]</scope>
    <source>
        <strain evidence="5">CCUG 50353</strain>
    </source>
</reference>
<proteinExistence type="inferred from homology"/>
<evidence type="ECO:0000256" key="1">
    <source>
        <dbReference type="ARBA" id="ARBA00022801"/>
    </source>
</evidence>
<dbReference type="InterPro" id="IPR006439">
    <property type="entry name" value="HAD-SF_hydro_IA"/>
</dbReference>
<dbReference type="Pfam" id="PF00702">
    <property type="entry name" value="Hydrolase"/>
    <property type="match status" value="1"/>
</dbReference>
<dbReference type="Gene3D" id="1.20.120.1600">
    <property type="match status" value="1"/>
</dbReference>
<accession>A0ABV8UWN6</accession>
<dbReference type="SFLD" id="SFLDS00003">
    <property type="entry name" value="Haloacid_Dehalogenase"/>
    <property type="match status" value="1"/>
</dbReference>
<evidence type="ECO:0000313" key="4">
    <source>
        <dbReference type="EMBL" id="MFC4355715.1"/>
    </source>
</evidence>
<dbReference type="InterPro" id="IPR051400">
    <property type="entry name" value="HAD-like_hydrolase"/>
</dbReference>
<comment type="pathway">
    <text evidence="3">Amino-acid biosynthesis; L-serine biosynthesis; L-serine from 3-phospho-D-glycerate: step 3/3.</text>
</comment>
<dbReference type="InterPro" id="IPR044266">
    <property type="entry name" value="PSP_YsaA"/>
</dbReference>
<comment type="cofactor">
    <cofactor evidence="3">
        <name>Mg(2+)</name>
        <dbReference type="ChEBI" id="CHEBI:18420"/>
    </cofactor>
    <cofactor evidence="3">
        <name>Co(2+)</name>
        <dbReference type="ChEBI" id="CHEBI:48828"/>
    </cofactor>
</comment>
<keyword evidence="1 3" id="KW-0378">Hydrolase</keyword>
<dbReference type="HAMAP" id="MF_02240">
    <property type="entry name" value="PSP"/>
    <property type="match status" value="1"/>
</dbReference>
<evidence type="ECO:0000313" key="5">
    <source>
        <dbReference type="Proteomes" id="UP001595733"/>
    </source>
</evidence>
<dbReference type="GO" id="GO:0016787">
    <property type="term" value="F:hydrolase activity"/>
    <property type="evidence" value="ECO:0007669"/>
    <property type="project" value="UniProtKB-KW"/>
</dbReference>
<dbReference type="RefSeq" id="WP_378142277.1">
    <property type="nucleotide sequence ID" value="NZ_JBHSEF010000024.1"/>
</dbReference>
<comment type="similarity">
    <text evidence="3">Belongs to the HAD-like hydrolase superfamily.</text>
</comment>
<dbReference type="InterPro" id="IPR036412">
    <property type="entry name" value="HAD-like_sf"/>
</dbReference>
<dbReference type="EC" id="3.1.3.3" evidence="3"/>
<dbReference type="SUPFAM" id="SSF56784">
    <property type="entry name" value="HAD-like"/>
    <property type="match status" value="1"/>
</dbReference>
<keyword evidence="3" id="KW-0028">Amino-acid biosynthesis</keyword>
<keyword evidence="3" id="KW-0170">Cobalt</keyword>
<dbReference type="Proteomes" id="UP001595733">
    <property type="component" value="Unassembled WGS sequence"/>
</dbReference>
<dbReference type="PANTHER" id="PTHR46470:SF3">
    <property type="entry name" value="N-ACYLNEURAMINATE-9-PHOSPHATASE"/>
    <property type="match status" value="1"/>
</dbReference>
<sequence>MKTTVLFDLDDTLLWDAKSVEVALKKTCTLVAPNHTDALYKAIRNEAPKVYQTYSFYEFTQQIGINPFEGLWGSFPDEQFHFPSMGEQIREYQLQAWEHALIATELSPELAPKAASAFIEIRKAHPYLYEETLDVLEKVSQRYTIGIVTNGAPSLQNIKFDLSPELISFAKTIVISGEVGMGKPDALPFQEALRRLSAEPNEVCMVGDNLSTDIRGAEQLQIDTIWINHHEKVPPEDIHPTYEVKRLQDVLPILGL</sequence>
<dbReference type="NCBIfam" id="TIGR01549">
    <property type="entry name" value="HAD-SF-IA-v1"/>
    <property type="match status" value="1"/>
</dbReference>
<dbReference type="PANTHER" id="PTHR46470">
    <property type="entry name" value="N-ACYLNEURAMINATE-9-PHOSPHATASE"/>
    <property type="match status" value="1"/>
</dbReference>
<dbReference type="InterPro" id="IPR023214">
    <property type="entry name" value="HAD_sf"/>
</dbReference>
<name>A0ABV8UWN6_9BACL</name>
<dbReference type="SFLD" id="SFLDG01129">
    <property type="entry name" value="C1.5:_HAD__Beta-PGM__Phosphata"/>
    <property type="match status" value="1"/>
</dbReference>